<dbReference type="InterPro" id="IPR001969">
    <property type="entry name" value="Aspartic_peptidase_AS"/>
</dbReference>
<evidence type="ECO:0000256" key="3">
    <source>
        <dbReference type="SAM" id="SignalP"/>
    </source>
</evidence>
<dbReference type="Proteomes" id="UP000694865">
    <property type="component" value="Unplaced"/>
</dbReference>
<proteinExistence type="inferred from homology"/>
<evidence type="ECO:0000256" key="1">
    <source>
        <dbReference type="ARBA" id="ARBA00007447"/>
    </source>
</evidence>
<dbReference type="InterPro" id="IPR033121">
    <property type="entry name" value="PEPTIDASE_A1"/>
</dbReference>
<dbReference type="PROSITE" id="PS00141">
    <property type="entry name" value="ASP_PROTEASE"/>
    <property type="match status" value="2"/>
</dbReference>
<dbReference type="PANTHER" id="PTHR47966">
    <property type="entry name" value="BETA-SITE APP-CLEAVING ENZYME, ISOFORM A-RELATED"/>
    <property type="match status" value="1"/>
</dbReference>
<feature type="domain" description="Peptidase A1" evidence="4">
    <location>
        <begin position="55"/>
        <end position="368"/>
    </location>
</feature>
<evidence type="ECO:0000256" key="2">
    <source>
        <dbReference type="RuleBase" id="RU000454"/>
    </source>
</evidence>
<dbReference type="PRINTS" id="PR00792">
    <property type="entry name" value="PEPSIN"/>
</dbReference>
<dbReference type="InterPro" id="IPR001461">
    <property type="entry name" value="Aspartic_peptidase_A1"/>
</dbReference>
<accession>A0ABM0LYZ4</accession>
<dbReference type="SUPFAM" id="SSF50630">
    <property type="entry name" value="Acid proteases"/>
    <property type="match status" value="1"/>
</dbReference>
<protein>
    <submittedName>
        <fullName evidence="6">Lysosomal aspartic protease-like</fullName>
    </submittedName>
</protein>
<keyword evidence="2" id="KW-0645">Protease</keyword>
<sequence>MLFLVQVFSSLLRITLHKFQSVRRQETDARNLNNRPLRIIHPISGQTNTYIDASYYGEIGIGTPPATFLVLFDTGSSYLWVPSAMCPESNMACAFHNSYDNLKSSTYTATRESFNITYGSGSVSGVISRDTIVIGDVRIENQLFGETTAWPDTSIVLARFDGILGLGYPNLQTRSILPVFDNMLAQHLISEPVFSVYVRGDGNKGELILGGSDQHHYSGEFTYLPVTIKGYWQFTMDSIHVYDKPSQYCLDGCQAVVDTGTSVIAGPMEDIETLNTEIGAVQYENNQFVINCHLVDSLPDISFVLGGKLFALEPRDYIEQDNTGDSEICLSNLVGHGNGIGPIWILGAVFTRKYYVEFDRGKDRVGFANIKSE</sequence>
<keyword evidence="3" id="KW-0732">Signal</keyword>
<keyword evidence="2" id="KW-0378">Hydrolase</keyword>
<dbReference type="RefSeq" id="XP_006812985.1">
    <property type="nucleotide sequence ID" value="XM_006812922.1"/>
</dbReference>
<name>A0ABM0LYZ4_SACKO</name>
<dbReference type="Pfam" id="PF00026">
    <property type="entry name" value="Asp"/>
    <property type="match status" value="1"/>
</dbReference>
<organism evidence="5 6">
    <name type="scientific">Saccoglossus kowalevskii</name>
    <name type="common">Acorn worm</name>
    <dbReference type="NCBI Taxonomy" id="10224"/>
    <lineage>
        <taxon>Eukaryota</taxon>
        <taxon>Metazoa</taxon>
        <taxon>Hemichordata</taxon>
        <taxon>Enteropneusta</taxon>
        <taxon>Harrimaniidae</taxon>
        <taxon>Saccoglossus</taxon>
    </lineage>
</organism>
<comment type="similarity">
    <text evidence="1 2">Belongs to the peptidase A1 family.</text>
</comment>
<evidence type="ECO:0000259" key="4">
    <source>
        <dbReference type="PROSITE" id="PS51767"/>
    </source>
</evidence>
<gene>
    <name evidence="6" type="primary">LOC100371757</name>
</gene>
<keyword evidence="5" id="KW-1185">Reference proteome</keyword>
<evidence type="ECO:0000313" key="5">
    <source>
        <dbReference type="Proteomes" id="UP000694865"/>
    </source>
</evidence>
<dbReference type="PROSITE" id="PS51767">
    <property type="entry name" value="PEPTIDASE_A1"/>
    <property type="match status" value="1"/>
</dbReference>
<feature type="chain" id="PRO_5045589038" evidence="3">
    <location>
        <begin position="18"/>
        <end position="373"/>
    </location>
</feature>
<dbReference type="GeneID" id="100371757"/>
<dbReference type="Gene3D" id="2.40.70.10">
    <property type="entry name" value="Acid Proteases"/>
    <property type="match status" value="2"/>
</dbReference>
<keyword evidence="2" id="KW-0064">Aspartyl protease</keyword>
<dbReference type="PANTHER" id="PTHR47966:SF51">
    <property type="entry name" value="BETA-SITE APP-CLEAVING ENZYME, ISOFORM A-RELATED"/>
    <property type="match status" value="1"/>
</dbReference>
<dbReference type="Gene3D" id="2.60.40.1960">
    <property type="match status" value="1"/>
</dbReference>
<reference evidence="6" key="1">
    <citation type="submission" date="2025-08" db="UniProtKB">
        <authorList>
            <consortium name="RefSeq"/>
        </authorList>
    </citation>
    <scope>IDENTIFICATION</scope>
    <source>
        <tissue evidence="6">Testes</tissue>
    </source>
</reference>
<evidence type="ECO:0000313" key="6">
    <source>
        <dbReference type="RefSeq" id="XP_006812985.1"/>
    </source>
</evidence>
<feature type="signal peptide" evidence="3">
    <location>
        <begin position="1"/>
        <end position="17"/>
    </location>
</feature>
<dbReference type="InterPro" id="IPR021109">
    <property type="entry name" value="Peptidase_aspartic_dom_sf"/>
</dbReference>